<dbReference type="EMBL" id="CAJVQB010021990">
    <property type="protein sequence ID" value="CAG8798514.1"/>
    <property type="molecule type" value="Genomic_DNA"/>
</dbReference>
<keyword evidence="2" id="KW-1185">Reference proteome</keyword>
<evidence type="ECO:0000313" key="2">
    <source>
        <dbReference type="Proteomes" id="UP000789901"/>
    </source>
</evidence>
<sequence length="90" mass="10285">PYNCSKCKLSSTKVHKKFPNLYPNFIRILKAQKATDQLQKRIKKCEQQLVENLNPVNSIKTGLLYNIKGIESDPITSVKQRFSSSLDTES</sequence>
<name>A0ABN7VTG0_GIGMA</name>
<accession>A0ABN7VTG0</accession>
<reference evidence="1 2" key="1">
    <citation type="submission" date="2021-06" db="EMBL/GenBank/DDBJ databases">
        <authorList>
            <person name="Kallberg Y."/>
            <person name="Tangrot J."/>
            <person name="Rosling A."/>
        </authorList>
    </citation>
    <scope>NUCLEOTIDE SEQUENCE [LARGE SCALE GENOMIC DNA]</scope>
    <source>
        <strain evidence="1 2">120-4 pot B 10/14</strain>
    </source>
</reference>
<protein>
    <submittedName>
        <fullName evidence="1">698_t:CDS:1</fullName>
    </submittedName>
</protein>
<comment type="caution">
    <text evidence="1">The sequence shown here is derived from an EMBL/GenBank/DDBJ whole genome shotgun (WGS) entry which is preliminary data.</text>
</comment>
<proteinExistence type="predicted"/>
<gene>
    <name evidence="1" type="ORF">GMARGA_LOCUS22614</name>
</gene>
<organism evidence="1 2">
    <name type="scientific">Gigaspora margarita</name>
    <dbReference type="NCBI Taxonomy" id="4874"/>
    <lineage>
        <taxon>Eukaryota</taxon>
        <taxon>Fungi</taxon>
        <taxon>Fungi incertae sedis</taxon>
        <taxon>Mucoromycota</taxon>
        <taxon>Glomeromycotina</taxon>
        <taxon>Glomeromycetes</taxon>
        <taxon>Diversisporales</taxon>
        <taxon>Gigasporaceae</taxon>
        <taxon>Gigaspora</taxon>
    </lineage>
</organism>
<dbReference type="Proteomes" id="UP000789901">
    <property type="component" value="Unassembled WGS sequence"/>
</dbReference>
<evidence type="ECO:0000313" key="1">
    <source>
        <dbReference type="EMBL" id="CAG8798514.1"/>
    </source>
</evidence>
<feature type="non-terminal residue" evidence="1">
    <location>
        <position position="1"/>
    </location>
</feature>